<gene>
    <name evidence="2" type="ORF">B9Z65_5578</name>
</gene>
<evidence type="ECO:0000313" key="2">
    <source>
        <dbReference type="EMBL" id="PSK48402.1"/>
    </source>
</evidence>
<evidence type="ECO:0000256" key="1">
    <source>
        <dbReference type="SAM" id="MobiDB-lite"/>
    </source>
</evidence>
<dbReference type="OrthoDB" id="3943798at2759"/>
<evidence type="ECO:0000313" key="3">
    <source>
        <dbReference type="Proteomes" id="UP000243723"/>
    </source>
</evidence>
<dbReference type="AlphaFoldDB" id="A0A2P7ZJL1"/>
<sequence length="125" mass="13252">MSSVDFTEREAAVMGAVFSIIDIPIISAEQWKEIASKAGINNGDVGRNAKFAFQNVKKKLGIKGGDGGKGGKVAVKRKKDEAAEVKEDDAAEEETSSPGAEEDESKPATTKKGKGGRKRVKAEDK</sequence>
<reference evidence="2 3" key="1">
    <citation type="submission" date="2017-05" db="EMBL/GenBank/DDBJ databases">
        <title>Draft genome sequence of Elsinoe australis.</title>
        <authorList>
            <person name="Cheng Q."/>
        </authorList>
    </citation>
    <scope>NUCLEOTIDE SEQUENCE [LARGE SCALE GENOMIC DNA]</scope>
    <source>
        <strain evidence="2 3">NL1</strain>
    </source>
</reference>
<dbReference type="Proteomes" id="UP000243723">
    <property type="component" value="Unassembled WGS sequence"/>
</dbReference>
<protein>
    <submittedName>
        <fullName evidence="2">Uncharacterized protein</fullName>
    </submittedName>
</protein>
<feature type="compositionally biased region" description="Gly residues" evidence="1">
    <location>
        <begin position="62"/>
        <end position="71"/>
    </location>
</feature>
<feature type="compositionally biased region" description="Acidic residues" evidence="1">
    <location>
        <begin position="86"/>
        <end position="104"/>
    </location>
</feature>
<name>A0A2P7ZJL1_9PEZI</name>
<organism evidence="2 3">
    <name type="scientific">Elsinoe australis</name>
    <dbReference type="NCBI Taxonomy" id="40998"/>
    <lineage>
        <taxon>Eukaryota</taxon>
        <taxon>Fungi</taxon>
        <taxon>Dikarya</taxon>
        <taxon>Ascomycota</taxon>
        <taxon>Pezizomycotina</taxon>
        <taxon>Dothideomycetes</taxon>
        <taxon>Dothideomycetidae</taxon>
        <taxon>Myriangiales</taxon>
        <taxon>Elsinoaceae</taxon>
        <taxon>Elsinoe</taxon>
    </lineage>
</organism>
<feature type="compositionally biased region" description="Basic residues" evidence="1">
    <location>
        <begin position="109"/>
        <end position="125"/>
    </location>
</feature>
<comment type="caution">
    <text evidence="2">The sequence shown here is derived from an EMBL/GenBank/DDBJ whole genome shotgun (WGS) entry which is preliminary data.</text>
</comment>
<proteinExistence type="predicted"/>
<dbReference type="EMBL" id="NHZQ01000177">
    <property type="protein sequence ID" value="PSK48402.1"/>
    <property type="molecule type" value="Genomic_DNA"/>
</dbReference>
<keyword evidence="3" id="KW-1185">Reference proteome</keyword>
<feature type="region of interest" description="Disordered" evidence="1">
    <location>
        <begin position="60"/>
        <end position="125"/>
    </location>
</feature>
<accession>A0A2P7ZJL1</accession>